<comment type="caution">
    <text evidence="2">The sequence shown here is derived from an EMBL/GenBank/DDBJ whole genome shotgun (WGS) entry which is preliminary data.</text>
</comment>
<dbReference type="InterPro" id="IPR013022">
    <property type="entry name" value="Xyl_isomerase-like_TIM-brl"/>
</dbReference>
<dbReference type="EMBL" id="BAAARA010000021">
    <property type="protein sequence ID" value="GAA2360531.1"/>
    <property type="molecule type" value="Genomic_DNA"/>
</dbReference>
<evidence type="ECO:0000313" key="2">
    <source>
        <dbReference type="EMBL" id="GAA2360531.1"/>
    </source>
</evidence>
<dbReference type="Pfam" id="PF01261">
    <property type="entry name" value="AP_endonuc_2"/>
    <property type="match status" value="1"/>
</dbReference>
<reference evidence="2 3" key="1">
    <citation type="journal article" date="2019" name="Int. J. Syst. Evol. Microbiol.">
        <title>The Global Catalogue of Microorganisms (GCM) 10K type strain sequencing project: providing services to taxonomists for standard genome sequencing and annotation.</title>
        <authorList>
            <consortium name="The Broad Institute Genomics Platform"/>
            <consortium name="The Broad Institute Genome Sequencing Center for Infectious Disease"/>
            <person name="Wu L."/>
            <person name="Ma J."/>
        </authorList>
    </citation>
    <scope>NUCLEOTIDE SEQUENCE [LARGE SCALE GENOMIC DNA]</scope>
    <source>
        <strain evidence="2 3">JCM 16221</strain>
    </source>
</reference>
<organism evidence="2 3">
    <name type="scientific">Saccharopolyspora halophila</name>
    <dbReference type="NCBI Taxonomy" id="405551"/>
    <lineage>
        <taxon>Bacteria</taxon>
        <taxon>Bacillati</taxon>
        <taxon>Actinomycetota</taxon>
        <taxon>Actinomycetes</taxon>
        <taxon>Pseudonocardiales</taxon>
        <taxon>Pseudonocardiaceae</taxon>
        <taxon>Saccharopolyspora</taxon>
    </lineage>
</organism>
<evidence type="ECO:0000259" key="1">
    <source>
        <dbReference type="Pfam" id="PF01261"/>
    </source>
</evidence>
<dbReference type="RefSeq" id="WP_344136391.1">
    <property type="nucleotide sequence ID" value="NZ_BAAARA010000021.1"/>
</dbReference>
<sequence length="282" mass="30508">MRTDLLAGIGDEAAVALPDQIDAVTRLGWTGIELRSVDGVALADLDDSRFLRVRRAVEAAGLRVVCLASRIGDWSRRITAPPEDDLRELDVLAERCAALGTRFIRIMSYCADGLAEAEWQARVLDRVALLSDRAACHGVVLLHENCSGWAGSDPDRMLRLVDAGGPCLRLLFDTGNGVDHGYDSVDLLERILPHVEHVHVKDAVGDPGRAGYVLPGDGRARVRDCLRVLFDHGYSGALSLEPHLATRPHEGVAATDSAPFVLAGRRLEELLRETTAQTAGVV</sequence>
<dbReference type="Gene3D" id="3.20.20.150">
    <property type="entry name" value="Divalent-metal-dependent TIM barrel enzymes"/>
    <property type="match status" value="1"/>
</dbReference>
<dbReference type="SUPFAM" id="SSF51658">
    <property type="entry name" value="Xylose isomerase-like"/>
    <property type="match status" value="1"/>
</dbReference>
<dbReference type="InterPro" id="IPR050312">
    <property type="entry name" value="IolE/XylAMocC-like"/>
</dbReference>
<gene>
    <name evidence="2" type="ORF">GCM10009854_44530</name>
</gene>
<feature type="domain" description="Xylose isomerase-like TIM barrel" evidence="1">
    <location>
        <begin position="21"/>
        <end position="246"/>
    </location>
</feature>
<dbReference type="PANTHER" id="PTHR12110">
    <property type="entry name" value="HYDROXYPYRUVATE ISOMERASE"/>
    <property type="match status" value="1"/>
</dbReference>
<name>A0ABN3GTG8_9PSEU</name>
<dbReference type="PANTHER" id="PTHR12110:SF21">
    <property type="entry name" value="XYLOSE ISOMERASE-LIKE TIM BARREL DOMAIN-CONTAINING PROTEIN"/>
    <property type="match status" value="1"/>
</dbReference>
<accession>A0ABN3GTG8</accession>
<proteinExistence type="predicted"/>
<dbReference type="InterPro" id="IPR036237">
    <property type="entry name" value="Xyl_isomerase-like_sf"/>
</dbReference>
<evidence type="ECO:0000313" key="3">
    <source>
        <dbReference type="Proteomes" id="UP001501218"/>
    </source>
</evidence>
<protein>
    <recommendedName>
        <fullName evidence="1">Xylose isomerase-like TIM barrel domain-containing protein</fullName>
    </recommendedName>
</protein>
<keyword evidence="3" id="KW-1185">Reference proteome</keyword>
<dbReference type="Proteomes" id="UP001501218">
    <property type="component" value="Unassembled WGS sequence"/>
</dbReference>